<dbReference type="Pfam" id="PF10698">
    <property type="entry name" value="DUF2505"/>
    <property type="match status" value="1"/>
</dbReference>
<dbReference type="InterPro" id="IPR019639">
    <property type="entry name" value="DUF2505"/>
</dbReference>
<dbReference type="AlphaFoldDB" id="A0A318K5S2"/>
<sequence length="184" mass="20702">MWRSHPVISGHMARRLDYSARYPLHTTKELYAALSSRDYWDARMAEMRKYSPGNEVGSLTAGDGGIEVVLHHILPRDMLPEIAQAVMRKDMIITRKESYSPFDAEETTGKYSASIPAGPGSLGGTIRLFPTDTGCTMRFSTEAKVFIPMVGPRLEQLMLVNLVDLFRAEAEFTVQWLDEHHPTS</sequence>
<name>A0A318K5S2_9NOCA</name>
<comment type="caution">
    <text evidence="1">The sequence shown here is derived from an EMBL/GenBank/DDBJ whole genome shotgun (WGS) entry which is preliminary data.</text>
</comment>
<reference evidence="1 2" key="1">
    <citation type="submission" date="2018-05" db="EMBL/GenBank/DDBJ databases">
        <title>Genomic Encyclopedia of Type Strains, Phase IV (KMG-IV): sequencing the most valuable type-strain genomes for metagenomic binning, comparative biology and taxonomic classification.</title>
        <authorList>
            <person name="Goeker M."/>
        </authorList>
    </citation>
    <scope>NUCLEOTIDE SEQUENCE [LARGE SCALE GENOMIC DNA]</scope>
    <source>
        <strain evidence="1 2">DSM 44704</strain>
    </source>
</reference>
<dbReference type="EMBL" id="QJKF01000004">
    <property type="protein sequence ID" value="PXX65052.1"/>
    <property type="molecule type" value="Genomic_DNA"/>
</dbReference>
<protein>
    <submittedName>
        <fullName evidence="1">Uncharacterized protein DUF2505</fullName>
    </submittedName>
</protein>
<gene>
    <name evidence="1" type="ORF">DFR70_104113</name>
</gene>
<dbReference type="Proteomes" id="UP000247569">
    <property type="component" value="Unassembled WGS sequence"/>
</dbReference>
<keyword evidence="2" id="KW-1185">Reference proteome</keyword>
<evidence type="ECO:0000313" key="1">
    <source>
        <dbReference type="EMBL" id="PXX65052.1"/>
    </source>
</evidence>
<evidence type="ECO:0000313" key="2">
    <source>
        <dbReference type="Proteomes" id="UP000247569"/>
    </source>
</evidence>
<proteinExistence type="predicted"/>
<organism evidence="1 2">
    <name type="scientific">Nocardia tenerifensis</name>
    <dbReference type="NCBI Taxonomy" id="228006"/>
    <lineage>
        <taxon>Bacteria</taxon>
        <taxon>Bacillati</taxon>
        <taxon>Actinomycetota</taxon>
        <taxon>Actinomycetes</taxon>
        <taxon>Mycobacteriales</taxon>
        <taxon>Nocardiaceae</taxon>
        <taxon>Nocardia</taxon>
    </lineage>
</organism>
<accession>A0A318K5S2</accession>